<evidence type="ECO:0000256" key="1">
    <source>
        <dbReference type="SAM" id="Coils"/>
    </source>
</evidence>
<dbReference type="Proteomes" id="UP000054359">
    <property type="component" value="Unassembled WGS sequence"/>
</dbReference>
<keyword evidence="3" id="KW-1185">Reference proteome</keyword>
<evidence type="ECO:0000313" key="2">
    <source>
        <dbReference type="EMBL" id="KFM60215.1"/>
    </source>
</evidence>
<evidence type="ECO:0000313" key="3">
    <source>
        <dbReference type="Proteomes" id="UP000054359"/>
    </source>
</evidence>
<sequence length="151" mass="17694">MKNSERYKNDPVLVEGIANNIIDERKSDESRLLELEKVKTELELAKLRAESKSENLIEYEKRENLESLDSLIKSIRILTTKIPIRPEGWGYFFSSLERAFISKSVPEKFKSEILLNLLGEKPINVITYIKDDELENYSKVKKIVLREFEPF</sequence>
<keyword evidence="1" id="KW-0175">Coiled coil</keyword>
<dbReference type="AlphaFoldDB" id="A0A087T526"/>
<feature type="non-terminal residue" evidence="2">
    <location>
        <position position="151"/>
    </location>
</feature>
<dbReference type="OMA" id="MKNSERY"/>
<protein>
    <submittedName>
        <fullName evidence="2">Uncharacterized protein</fullName>
    </submittedName>
</protein>
<dbReference type="OrthoDB" id="6437161at2759"/>
<dbReference type="EMBL" id="KK113440">
    <property type="protein sequence ID" value="KFM60215.1"/>
    <property type="molecule type" value="Genomic_DNA"/>
</dbReference>
<reference evidence="2 3" key="1">
    <citation type="submission" date="2013-11" db="EMBL/GenBank/DDBJ databases">
        <title>Genome sequencing of Stegodyphus mimosarum.</title>
        <authorList>
            <person name="Bechsgaard J."/>
        </authorList>
    </citation>
    <scope>NUCLEOTIDE SEQUENCE [LARGE SCALE GENOMIC DNA]</scope>
</reference>
<accession>A0A087T526</accession>
<proteinExistence type="predicted"/>
<organism evidence="2 3">
    <name type="scientific">Stegodyphus mimosarum</name>
    <name type="common">African social velvet spider</name>
    <dbReference type="NCBI Taxonomy" id="407821"/>
    <lineage>
        <taxon>Eukaryota</taxon>
        <taxon>Metazoa</taxon>
        <taxon>Ecdysozoa</taxon>
        <taxon>Arthropoda</taxon>
        <taxon>Chelicerata</taxon>
        <taxon>Arachnida</taxon>
        <taxon>Araneae</taxon>
        <taxon>Araneomorphae</taxon>
        <taxon>Entelegynae</taxon>
        <taxon>Eresoidea</taxon>
        <taxon>Eresidae</taxon>
        <taxon>Stegodyphus</taxon>
    </lineage>
</organism>
<name>A0A087T526_STEMI</name>
<feature type="coiled-coil region" evidence="1">
    <location>
        <begin position="30"/>
        <end position="62"/>
    </location>
</feature>
<gene>
    <name evidence="2" type="ORF">X975_25980</name>
</gene>